<dbReference type="PROSITE" id="PS50995">
    <property type="entry name" value="HTH_MARR_2"/>
    <property type="match status" value="1"/>
</dbReference>
<dbReference type="Gene3D" id="1.10.10.10">
    <property type="entry name" value="Winged helix-like DNA-binding domain superfamily/Winged helix DNA-binding domain"/>
    <property type="match status" value="1"/>
</dbReference>
<accession>A0A9J6ZHS3</accession>
<dbReference type="GO" id="GO:0003700">
    <property type="term" value="F:DNA-binding transcription factor activity"/>
    <property type="evidence" value="ECO:0007669"/>
    <property type="project" value="InterPro"/>
</dbReference>
<dbReference type="InterPro" id="IPR000835">
    <property type="entry name" value="HTH_MarR-typ"/>
</dbReference>
<dbReference type="AlphaFoldDB" id="A0A9J6ZHS3"/>
<dbReference type="InterPro" id="IPR039422">
    <property type="entry name" value="MarR/SlyA-like"/>
</dbReference>
<feature type="domain" description="HTH marR-type" evidence="2">
    <location>
        <begin position="1"/>
        <end position="138"/>
    </location>
</feature>
<dbReference type="Pfam" id="PF12802">
    <property type="entry name" value="MarR_2"/>
    <property type="match status" value="1"/>
</dbReference>
<evidence type="ECO:0000313" key="3">
    <source>
        <dbReference type="EMBL" id="URN95591.1"/>
    </source>
</evidence>
<evidence type="ECO:0000259" key="2">
    <source>
        <dbReference type="PROSITE" id="PS50995"/>
    </source>
</evidence>
<dbReference type="GO" id="GO:0003677">
    <property type="term" value="F:DNA binding"/>
    <property type="evidence" value="ECO:0007669"/>
    <property type="project" value="UniProtKB-KW"/>
</dbReference>
<proteinExistence type="predicted"/>
<protein>
    <submittedName>
        <fullName evidence="3">MarR family transcriptional regulator</fullName>
    </submittedName>
</protein>
<dbReference type="EMBL" id="CP097899">
    <property type="protein sequence ID" value="URN95591.1"/>
    <property type="molecule type" value="Genomic_DNA"/>
</dbReference>
<name>A0A9J6ZHS3_9BACL</name>
<dbReference type="InterPro" id="IPR036388">
    <property type="entry name" value="WH-like_DNA-bd_sf"/>
</dbReference>
<dbReference type="SUPFAM" id="SSF46785">
    <property type="entry name" value="Winged helix' DNA-binding domain"/>
    <property type="match status" value="1"/>
</dbReference>
<evidence type="ECO:0000313" key="4">
    <source>
        <dbReference type="Proteomes" id="UP001056756"/>
    </source>
</evidence>
<sequence length="143" mass="16470">MDKYALFQQLIPFISSVHQMSHDMAKDVKSDSITPVQYKIMEYLAVSPPALLSDISDCMKMSMPNTSRELKKLTEQQLVEKIVDDSDRRKYYIHLTQQGTKMMDEAFAQIYLQFSERIADLSEADLIAVEDALHTLQTKVFNT</sequence>
<dbReference type="Proteomes" id="UP001056756">
    <property type="component" value="Chromosome"/>
</dbReference>
<dbReference type="PANTHER" id="PTHR33164">
    <property type="entry name" value="TRANSCRIPTIONAL REGULATOR, MARR FAMILY"/>
    <property type="match status" value="1"/>
</dbReference>
<dbReference type="SMART" id="SM00347">
    <property type="entry name" value="HTH_MARR"/>
    <property type="match status" value="1"/>
</dbReference>
<reference evidence="3" key="1">
    <citation type="submission" date="2022-05" db="EMBL/GenBank/DDBJ databases">
        <title>Novel bacterial taxa in a minimal lignocellulolytic consortium and its capacity to transform plastics disclosed by genome-resolved metagenomics.</title>
        <authorList>
            <person name="Rodriguez C.A.D."/>
            <person name="Diaz-Garcia L."/>
            <person name="Herrera K."/>
            <person name="Tarazona N.A."/>
            <person name="Sproer C."/>
            <person name="Overmann J."/>
            <person name="Jimenez D.J."/>
        </authorList>
    </citation>
    <scope>NUCLEOTIDE SEQUENCE</scope>
    <source>
        <strain evidence="3">MAG5</strain>
    </source>
</reference>
<gene>
    <name evidence="3" type="ORF">NAG76_04940</name>
</gene>
<keyword evidence="1" id="KW-0238">DNA-binding</keyword>
<dbReference type="GO" id="GO:0006950">
    <property type="term" value="P:response to stress"/>
    <property type="evidence" value="ECO:0007669"/>
    <property type="project" value="TreeGrafter"/>
</dbReference>
<organism evidence="3 4">
    <name type="scientific">Candidatus Pristimantibacillus lignocellulolyticus</name>
    <dbReference type="NCBI Taxonomy" id="2994561"/>
    <lineage>
        <taxon>Bacteria</taxon>
        <taxon>Bacillati</taxon>
        <taxon>Bacillota</taxon>
        <taxon>Bacilli</taxon>
        <taxon>Bacillales</taxon>
        <taxon>Paenibacillaceae</taxon>
        <taxon>Candidatus Pristimantibacillus</taxon>
    </lineage>
</organism>
<dbReference type="PANTHER" id="PTHR33164:SF101">
    <property type="entry name" value="TRANSCRIPTIONAL REPRESSOR MPRA"/>
    <property type="match status" value="1"/>
</dbReference>
<dbReference type="InterPro" id="IPR036390">
    <property type="entry name" value="WH_DNA-bd_sf"/>
</dbReference>
<evidence type="ECO:0000256" key="1">
    <source>
        <dbReference type="ARBA" id="ARBA00023125"/>
    </source>
</evidence>
<dbReference type="KEGG" id="plig:NAG76_04940"/>